<comment type="caution">
    <text evidence="4">The sequence shown here is derived from an EMBL/GenBank/DDBJ whole genome shotgun (WGS) entry which is preliminary data.</text>
</comment>
<evidence type="ECO:0000313" key="4">
    <source>
        <dbReference type="EMBL" id="RHW71802.1"/>
    </source>
</evidence>
<dbReference type="InterPro" id="IPR008978">
    <property type="entry name" value="HSP20-like_chaperone"/>
</dbReference>
<evidence type="ECO:0000313" key="5">
    <source>
        <dbReference type="Proteomes" id="UP000266743"/>
    </source>
</evidence>
<dbReference type="SUPFAM" id="SSF49764">
    <property type="entry name" value="HSP20-like chaperones"/>
    <property type="match status" value="1"/>
</dbReference>
<evidence type="ECO:0000256" key="1">
    <source>
        <dbReference type="ARBA" id="ARBA00004496"/>
    </source>
</evidence>
<dbReference type="GO" id="GO:0051082">
    <property type="term" value="F:unfolded protein binding"/>
    <property type="evidence" value="ECO:0007669"/>
    <property type="project" value="TreeGrafter"/>
</dbReference>
<keyword evidence="2" id="KW-0963">Cytoplasm</keyword>
<gene>
    <name evidence="4" type="ORF">DPX39_060024400</name>
</gene>
<dbReference type="Proteomes" id="UP000266743">
    <property type="component" value="Chromosome 6"/>
</dbReference>
<reference evidence="4 5" key="1">
    <citation type="submission" date="2018-09" db="EMBL/GenBank/DDBJ databases">
        <title>whole genome sequence of T. equiperdum IVM-t1 strain.</title>
        <authorList>
            <person name="Suganuma K."/>
        </authorList>
    </citation>
    <scope>NUCLEOTIDE SEQUENCE [LARGE SCALE GENOMIC DNA]</scope>
    <source>
        <strain evidence="4 5">IVM-t1</strain>
    </source>
</reference>
<dbReference type="AlphaFoldDB" id="A0A3L6L577"/>
<accession>A0A3L6L577</accession>
<dbReference type="Gene3D" id="2.60.40.790">
    <property type="match status" value="1"/>
</dbReference>
<dbReference type="InterPro" id="IPR037898">
    <property type="entry name" value="NudC_fam"/>
</dbReference>
<dbReference type="PANTHER" id="PTHR12356">
    <property type="entry name" value="NUCLEAR MOVEMENT PROTEIN NUDC"/>
    <property type="match status" value="1"/>
</dbReference>
<evidence type="ECO:0000259" key="3">
    <source>
        <dbReference type="PROSITE" id="PS51203"/>
    </source>
</evidence>
<dbReference type="PANTHER" id="PTHR12356:SF14">
    <property type="entry name" value="MOVEMENT PROTEIN, PUTATIVE-RELATED"/>
    <property type="match status" value="1"/>
</dbReference>
<evidence type="ECO:0000256" key="2">
    <source>
        <dbReference type="ARBA" id="ARBA00022490"/>
    </source>
</evidence>
<name>A0A3L6L577_9TRYP</name>
<proteinExistence type="predicted"/>
<organism evidence="4 5">
    <name type="scientific">Trypanosoma brucei equiperdum</name>
    <dbReference type="NCBI Taxonomy" id="630700"/>
    <lineage>
        <taxon>Eukaryota</taxon>
        <taxon>Discoba</taxon>
        <taxon>Euglenozoa</taxon>
        <taxon>Kinetoplastea</taxon>
        <taxon>Metakinetoplastina</taxon>
        <taxon>Trypanosomatida</taxon>
        <taxon>Trypanosomatidae</taxon>
        <taxon>Trypanosoma</taxon>
    </lineage>
</organism>
<feature type="domain" description="CS" evidence="3">
    <location>
        <begin position="22"/>
        <end position="113"/>
    </location>
</feature>
<dbReference type="CDD" id="cd06467">
    <property type="entry name" value="p23_NUDC_like"/>
    <property type="match status" value="1"/>
</dbReference>
<protein>
    <submittedName>
        <fullName evidence="4">Nuclear movement protein</fullName>
    </submittedName>
</protein>
<dbReference type="FunFam" id="2.60.40.790:FF:000001">
    <property type="entry name" value="Nuclear migration protein nudC"/>
    <property type="match status" value="1"/>
</dbReference>
<comment type="subcellular location">
    <subcellularLocation>
        <location evidence="1">Cytoplasm</location>
    </subcellularLocation>
</comment>
<dbReference type="EMBL" id="QSBY01000006">
    <property type="protein sequence ID" value="RHW71802.1"/>
    <property type="molecule type" value="Genomic_DNA"/>
</dbReference>
<dbReference type="PROSITE" id="PS51203">
    <property type="entry name" value="CS"/>
    <property type="match status" value="1"/>
</dbReference>
<dbReference type="GO" id="GO:0005737">
    <property type="term" value="C:cytoplasm"/>
    <property type="evidence" value="ECO:0007669"/>
    <property type="project" value="UniProtKB-SubCell"/>
</dbReference>
<sequence length="175" mass="19649">MSLVESQKDMADLLPCNEECGGDYGRYSFGQTDTEVIVKVPLPSDTPTKIINVDVKVSSLTIGMKGQSPLISGDLYKPVKVDECTWCVEDKSVLVVTLVKTNAQYEEWWPCVTTNERQIDMKTFRPPSKHISELDDSARATIAKMMFDQRQKALNLPSSDELRLRELMQRGGTSN</sequence>
<dbReference type="Pfam" id="PF04969">
    <property type="entry name" value="CS"/>
    <property type="match status" value="1"/>
</dbReference>
<dbReference type="GO" id="GO:0006457">
    <property type="term" value="P:protein folding"/>
    <property type="evidence" value="ECO:0007669"/>
    <property type="project" value="TreeGrafter"/>
</dbReference>
<dbReference type="InterPro" id="IPR007052">
    <property type="entry name" value="CS_dom"/>
</dbReference>